<dbReference type="InterPro" id="IPR043449">
    <property type="entry name" value="PHF20-like"/>
</dbReference>
<feature type="domain" description="MBD" evidence="13">
    <location>
        <begin position="433"/>
        <end position="505"/>
    </location>
</feature>
<dbReference type="GO" id="GO:0008270">
    <property type="term" value="F:zinc ion binding"/>
    <property type="evidence" value="ECO:0007669"/>
    <property type="project" value="UniProtKB-KW"/>
</dbReference>
<sequence length="1129" mass="126792">MGRKCSVENCSSDSTKSEHIGVTFHKVPHHTDVRPKWLSLCRISEHRSKSKLLYVCSRHFLRADFCSFKGRKYMLKQGVLPSVFPWDKSRLEAIKAEVSVSKDGEPTKKRARAGRKKEAKPKQVCATESGPGEENLEQDIKKECEDPDEAAPEADLATNVTGDIVSSMESDEPQEEEFKAEPLDKDEINESTNLFDEHQSSQSTSQQDSPSIDFSINSSIEVLDNNNIWHVAKINEVDYEENEVLIHFENSVNKCDEWISMSSPRLRPIYVEPQQIFDVGERCMAIWSVSKKFPASISKKLDNDFYELLFDDGYVKVVNASKMSKISLAKPAQSSPLFDPIKSTKQERRDKKRKINVAALFAKRIRLNNTEEKKSKGSPAPAAPVEEANKSPASQDEAPNTNQALSVDNWHPRWENGKPVGIESTIESVDGLRKSTIVADPRMPPGWTKHLTQRMYGNSIGKWDTVILAPDGKKFRTKQEIKNYLELHPGIDVNVELFDFSLYRGKRKGKPKAKVPVESVALPKEEPPAPVEETKPAKAEASLDSPTCLKIIFENEAFKCPIEGCGKNFRRENLALMHVKHYHPEYTKYLESTPNVADLAYARTVGENLDRSPGPAKAAALKTADKTATPKVAKASAGAHLEAAAGGSFAPDVKVRDTEIIKLLTQKPIEGGGENHHLPSGLPSNMYPDIKLKDLLGKSDDLAMRDDIHLKNLCSSRPSQGIKTLLPVRHSNALQSDLTESKRKKGINQEQLDVSRGKTPHHSASTLDSPHLSHHPPLPHQSQQATPISLGRSSGAIDGNPFPSAFDLAPPPAELESSLAPTVTQFDGVIIEGGKIIKLERMKQEEIINCTCGFIEEDGLMIQCELCLCWQHAYCNNIQKESEVPEKYVCYICQHPLRERQSAKYVHDQDWLKQGVLPVTSFHSKDKLEMESRFAKLKKCHDVSGGLLELREYMHALATKLKIAEVKNHPKLYLWSKPWDKPKLQEKPDSKEQNGDRKASLDSPEHQYVKNEIELTKEESPNHNMLMMILKGSKEEIPMLNINSNSAPIIPRPKAAIDSADCRLNLLEHISDAESLVDERLDYFEKQLDDLEQGLSIEVEEKYPKTRQTLQLLMKDLDTLKQFSELPMN</sequence>
<dbReference type="GeneID" id="109537397"/>
<feature type="region of interest" description="Disordered" evidence="10">
    <location>
        <begin position="166"/>
        <end position="186"/>
    </location>
</feature>
<dbReference type="PROSITE" id="PS50157">
    <property type="entry name" value="ZINC_FINGER_C2H2_2"/>
    <property type="match status" value="1"/>
</dbReference>
<dbReference type="EnsemblMetazoa" id="XM_019904103.1">
    <property type="protein sequence ID" value="XP_019759662.1"/>
    <property type="gene ID" value="LOC109537397"/>
</dbReference>
<dbReference type="PANTHER" id="PTHR15856:SF51">
    <property type="entry name" value="MBD-R2"/>
    <property type="match status" value="1"/>
</dbReference>
<feature type="compositionally biased region" description="Basic and acidic residues" evidence="10">
    <location>
        <begin position="523"/>
        <end position="538"/>
    </location>
</feature>
<dbReference type="SUPFAM" id="SSF57716">
    <property type="entry name" value="Glucocorticoid receptor-like (DNA-binding domain)"/>
    <property type="match status" value="1"/>
</dbReference>
<dbReference type="SMART" id="SM00980">
    <property type="entry name" value="THAP"/>
    <property type="match status" value="1"/>
</dbReference>
<dbReference type="Pfam" id="PF20826">
    <property type="entry name" value="PHD_5"/>
    <property type="match status" value="1"/>
</dbReference>
<dbReference type="InterPro" id="IPR019786">
    <property type="entry name" value="Zinc_finger_PHD-type_CS"/>
</dbReference>
<dbReference type="CDD" id="cd20104">
    <property type="entry name" value="MBT_PHF20L1-like"/>
    <property type="match status" value="1"/>
</dbReference>
<feature type="compositionally biased region" description="Basic residues" evidence="10">
    <location>
        <begin position="109"/>
        <end position="119"/>
    </location>
</feature>
<keyword evidence="5" id="KW-0862">Zinc</keyword>
<dbReference type="SMART" id="SM00333">
    <property type="entry name" value="TUDOR"/>
    <property type="match status" value="1"/>
</dbReference>
<dbReference type="CDD" id="cd20386">
    <property type="entry name" value="Tudor_PHF20-like"/>
    <property type="match status" value="1"/>
</dbReference>
<dbReference type="InterPro" id="IPR013087">
    <property type="entry name" value="Znf_C2H2_type"/>
</dbReference>
<evidence type="ECO:0000259" key="13">
    <source>
        <dbReference type="PROSITE" id="PS50982"/>
    </source>
</evidence>
<dbReference type="Proteomes" id="UP000019118">
    <property type="component" value="Unassembled WGS sequence"/>
</dbReference>
<dbReference type="InterPro" id="IPR006612">
    <property type="entry name" value="THAP_Znf"/>
</dbReference>
<name>A0AAR5PFL5_DENPD</name>
<keyword evidence="2" id="KW-0479">Metal-binding</keyword>
<feature type="region of interest" description="Disordered" evidence="10">
    <location>
        <begin position="983"/>
        <end position="1007"/>
    </location>
</feature>
<dbReference type="GO" id="GO:0044545">
    <property type="term" value="C:NSL complex"/>
    <property type="evidence" value="ECO:0007669"/>
    <property type="project" value="TreeGrafter"/>
</dbReference>
<feature type="region of interest" description="Disordered" evidence="10">
    <location>
        <begin position="735"/>
        <end position="794"/>
    </location>
</feature>
<dbReference type="CTD" id="41498"/>
<dbReference type="Gene3D" id="3.30.890.10">
    <property type="entry name" value="Methyl-cpg-binding Protein 2, Chain A"/>
    <property type="match status" value="1"/>
</dbReference>
<feature type="region of interest" description="Disordered" evidence="10">
    <location>
        <begin position="514"/>
        <end position="538"/>
    </location>
</feature>
<keyword evidence="4 8" id="KW-0863">Zinc-finger</keyword>
<dbReference type="RefSeq" id="XP_019759661.1">
    <property type="nucleotide sequence ID" value="XM_019904102.2"/>
</dbReference>
<dbReference type="GO" id="GO:0003677">
    <property type="term" value="F:DNA binding"/>
    <property type="evidence" value="ECO:0007669"/>
    <property type="project" value="UniProtKB-UniRule"/>
</dbReference>
<organism evidence="14 15">
    <name type="scientific">Dendroctonus ponderosae</name>
    <name type="common">Mountain pine beetle</name>
    <dbReference type="NCBI Taxonomy" id="77166"/>
    <lineage>
        <taxon>Eukaryota</taxon>
        <taxon>Metazoa</taxon>
        <taxon>Ecdysozoa</taxon>
        <taxon>Arthropoda</taxon>
        <taxon>Hexapoda</taxon>
        <taxon>Insecta</taxon>
        <taxon>Pterygota</taxon>
        <taxon>Neoptera</taxon>
        <taxon>Endopterygota</taxon>
        <taxon>Coleoptera</taxon>
        <taxon>Polyphaga</taxon>
        <taxon>Cucujiformia</taxon>
        <taxon>Curculionidae</taxon>
        <taxon>Scolytinae</taxon>
        <taxon>Dendroctonus</taxon>
    </lineage>
</organism>
<evidence type="ECO:0000256" key="8">
    <source>
        <dbReference type="PROSITE-ProRule" id="PRU00042"/>
    </source>
</evidence>
<feature type="compositionally biased region" description="Basic and acidic residues" evidence="10">
    <location>
        <begin position="176"/>
        <end position="186"/>
    </location>
</feature>
<dbReference type="PROSITE" id="PS50950">
    <property type="entry name" value="ZF_THAP"/>
    <property type="match status" value="1"/>
</dbReference>
<dbReference type="PROSITE" id="PS00028">
    <property type="entry name" value="ZINC_FINGER_C2H2_1"/>
    <property type="match status" value="1"/>
</dbReference>
<evidence type="ECO:0000259" key="12">
    <source>
        <dbReference type="PROSITE" id="PS50950"/>
    </source>
</evidence>
<evidence type="ECO:0000256" key="10">
    <source>
        <dbReference type="SAM" id="MobiDB-lite"/>
    </source>
</evidence>
<evidence type="ECO:0000256" key="2">
    <source>
        <dbReference type="ARBA" id="ARBA00022723"/>
    </source>
</evidence>
<evidence type="ECO:0000256" key="6">
    <source>
        <dbReference type="ARBA" id="ARBA00023125"/>
    </source>
</evidence>
<evidence type="ECO:0000256" key="1">
    <source>
        <dbReference type="ARBA" id="ARBA00004123"/>
    </source>
</evidence>
<dbReference type="InterPro" id="IPR002999">
    <property type="entry name" value="Tudor"/>
</dbReference>
<evidence type="ECO:0000256" key="3">
    <source>
        <dbReference type="ARBA" id="ARBA00022737"/>
    </source>
</evidence>
<feature type="region of interest" description="Disordered" evidence="10">
    <location>
        <begin position="101"/>
        <end position="137"/>
    </location>
</feature>
<evidence type="ECO:0000256" key="5">
    <source>
        <dbReference type="ARBA" id="ARBA00022833"/>
    </source>
</evidence>
<dbReference type="RefSeq" id="XP_019759662.1">
    <property type="nucleotide sequence ID" value="XM_019904103.2"/>
</dbReference>
<dbReference type="SMART" id="SM00391">
    <property type="entry name" value="MBD"/>
    <property type="match status" value="1"/>
</dbReference>
<dbReference type="InterPro" id="IPR001739">
    <property type="entry name" value="Methyl_CpG_DNA-bd"/>
</dbReference>
<feature type="domain" description="THAP-type" evidence="12">
    <location>
        <begin position="1"/>
        <end position="84"/>
    </location>
</feature>
<dbReference type="EnsemblMetazoa" id="XM_019904102.1">
    <property type="protein sequence ID" value="XP_019759661.1"/>
    <property type="gene ID" value="LOC109537397"/>
</dbReference>
<dbReference type="SUPFAM" id="SSF54171">
    <property type="entry name" value="DNA-binding domain"/>
    <property type="match status" value="1"/>
</dbReference>
<keyword evidence="6 9" id="KW-0238">DNA-binding</keyword>
<evidence type="ECO:0000313" key="14">
    <source>
        <dbReference type="EnsemblMetazoa" id="XP_019759662.1"/>
    </source>
</evidence>
<evidence type="ECO:0000259" key="11">
    <source>
        <dbReference type="PROSITE" id="PS50157"/>
    </source>
</evidence>
<dbReference type="Gene3D" id="2.30.30.140">
    <property type="match status" value="2"/>
</dbReference>
<dbReference type="Pfam" id="PF05485">
    <property type="entry name" value="THAP"/>
    <property type="match status" value="1"/>
</dbReference>
<keyword evidence="15" id="KW-1185">Reference proteome</keyword>
<dbReference type="GO" id="GO:0006357">
    <property type="term" value="P:regulation of transcription by RNA polymerase II"/>
    <property type="evidence" value="ECO:0007669"/>
    <property type="project" value="TreeGrafter"/>
</dbReference>
<dbReference type="Gene3D" id="3.30.40.10">
    <property type="entry name" value="Zinc/RING finger domain, C3HC4 (zinc finger)"/>
    <property type="match status" value="1"/>
</dbReference>
<dbReference type="KEGG" id="dpa:109537397"/>
<dbReference type="SUPFAM" id="SSF63748">
    <property type="entry name" value="Tudor/PWWP/MBT"/>
    <property type="match status" value="2"/>
</dbReference>
<feature type="region of interest" description="Disordered" evidence="10">
    <location>
        <begin position="369"/>
        <end position="405"/>
    </location>
</feature>
<reference evidence="15" key="1">
    <citation type="journal article" date="2013" name="Genome Biol.">
        <title>Draft genome of the mountain pine beetle, Dendroctonus ponderosae Hopkins, a major forest pest.</title>
        <authorList>
            <person name="Keeling C.I."/>
            <person name="Yuen M.M."/>
            <person name="Liao N.Y."/>
            <person name="Docking T.R."/>
            <person name="Chan S.K."/>
            <person name="Taylor G.A."/>
            <person name="Palmquist D.L."/>
            <person name="Jackman S.D."/>
            <person name="Nguyen A."/>
            <person name="Li M."/>
            <person name="Henderson H."/>
            <person name="Janes J.K."/>
            <person name="Zhao Y."/>
            <person name="Pandoh P."/>
            <person name="Moore R."/>
            <person name="Sperling F.A."/>
            <person name="Huber D.P."/>
            <person name="Birol I."/>
            <person name="Jones S.J."/>
            <person name="Bohlmann J."/>
        </authorList>
    </citation>
    <scope>NUCLEOTIDE SEQUENCE</scope>
</reference>
<dbReference type="PROSITE" id="PS50982">
    <property type="entry name" value="MBD"/>
    <property type="match status" value="1"/>
</dbReference>
<reference evidence="14" key="2">
    <citation type="submission" date="2024-08" db="UniProtKB">
        <authorList>
            <consortium name="EnsemblMetazoa"/>
        </authorList>
    </citation>
    <scope>IDENTIFICATION</scope>
</reference>
<evidence type="ECO:0000313" key="15">
    <source>
        <dbReference type="Proteomes" id="UP000019118"/>
    </source>
</evidence>
<protein>
    <recommendedName>
        <fullName evidence="16">MBD domain-containing protein</fullName>
    </recommendedName>
</protein>
<keyword evidence="3" id="KW-0677">Repeat</keyword>
<dbReference type="SUPFAM" id="SSF57903">
    <property type="entry name" value="FYVE/PHD zinc finger"/>
    <property type="match status" value="1"/>
</dbReference>
<dbReference type="GO" id="GO:0005634">
    <property type="term" value="C:nucleus"/>
    <property type="evidence" value="ECO:0007669"/>
    <property type="project" value="UniProtKB-SubCell"/>
</dbReference>
<evidence type="ECO:0000256" key="4">
    <source>
        <dbReference type="ARBA" id="ARBA00022771"/>
    </source>
</evidence>
<dbReference type="AlphaFoldDB" id="A0AAR5PFL5"/>
<evidence type="ECO:0008006" key="16">
    <source>
        <dbReference type="Google" id="ProtNLM"/>
    </source>
</evidence>
<accession>A0AAR5PFL5</accession>
<evidence type="ECO:0000256" key="7">
    <source>
        <dbReference type="ARBA" id="ARBA00023242"/>
    </source>
</evidence>
<dbReference type="InterPro" id="IPR011011">
    <property type="entry name" value="Znf_FYVE_PHD"/>
</dbReference>
<dbReference type="PROSITE" id="PS01359">
    <property type="entry name" value="ZF_PHD_1"/>
    <property type="match status" value="1"/>
</dbReference>
<dbReference type="Pfam" id="PF01429">
    <property type="entry name" value="MBD"/>
    <property type="match status" value="1"/>
</dbReference>
<keyword evidence="7" id="KW-0539">Nucleus</keyword>
<dbReference type="CDD" id="cd01396">
    <property type="entry name" value="MeCP2_MBD"/>
    <property type="match status" value="1"/>
</dbReference>
<dbReference type="InterPro" id="IPR013083">
    <property type="entry name" value="Znf_RING/FYVE/PHD"/>
</dbReference>
<evidence type="ECO:0000256" key="9">
    <source>
        <dbReference type="PROSITE-ProRule" id="PRU00309"/>
    </source>
</evidence>
<proteinExistence type="predicted"/>
<feature type="compositionally biased region" description="Polar residues" evidence="10">
    <location>
        <begin position="391"/>
        <end position="405"/>
    </location>
</feature>
<comment type="subcellular location">
    <subcellularLocation>
        <location evidence="1">Nucleus</location>
    </subcellularLocation>
</comment>
<dbReference type="PANTHER" id="PTHR15856">
    <property type="entry name" value="PHD FINGER PROTEIN 20-RELATED"/>
    <property type="match status" value="1"/>
</dbReference>
<dbReference type="InterPro" id="IPR016177">
    <property type="entry name" value="DNA-bd_dom_sf"/>
</dbReference>
<feature type="domain" description="C2H2-type" evidence="11">
    <location>
        <begin position="558"/>
        <end position="583"/>
    </location>
</feature>